<evidence type="ECO:0000313" key="2">
    <source>
        <dbReference type="Proteomes" id="UP001054837"/>
    </source>
</evidence>
<dbReference type="EMBL" id="BPLQ01003679">
    <property type="protein sequence ID" value="GIY02509.1"/>
    <property type="molecule type" value="Genomic_DNA"/>
</dbReference>
<name>A0AAV4PZL8_9ARAC</name>
<organism evidence="1 2">
    <name type="scientific">Caerostris darwini</name>
    <dbReference type="NCBI Taxonomy" id="1538125"/>
    <lineage>
        <taxon>Eukaryota</taxon>
        <taxon>Metazoa</taxon>
        <taxon>Ecdysozoa</taxon>
        <taxon>Arthropoda</taxon>
        <taxon>Chelicerata</taxon>
        <taxon>Arachnida</taxon>
        <taxon>Araneae</taxon>
        <taxon>Araneomorphae</taxon>
        <taxon>Entelegynae</taxon>
        <taxon>Araneoidea</taxon>
        <taxon>Araneidae</taxon>
        <taxon>Caerostris</taxon>
    </lineage>
</organism>
<proteinExistence type="predicted"/>
<evidence type="ECO:0000313" key="1">
    <source>
        <dbReference type="EMBL" id="GIY02509.1"/>
    </source>
</evidence>
<dbReference type="Proteomes" id="UP001054837">
    <property type="component" value="Unassembled WGS sequence"/>
</dbReference>
<gene>
    <name evidence="1" type="ORF">CDAR_509521</name>
</gene>
<reference evidence="1 2" key="1">
    <citation type="submission" date="2021-06" db="EMBL/GenBank/DDBJ databases">
        <title>Caerostris darwini draft genome.</title>
        <authorList>
            <person name="Kono N."/>
            <person name="Arakawa K."/>
        </authorList>
    </citation>
    <scope>NUCLEOTIDE SEQUENCE [LARGE SCALE GENOMIC DNA]</scope>
</reference>
<accession>A0AAV4PZL8</accession>
<protein>
    <submittedName>
        <fullName evidence="1">Uncharacterized protein</fullName>
    </submittedName>
</protein>
<sequence length="110" mass="12992">MAYFDVPINPFTLFVSLCRSLFKNRLPHPVLFACHMRYGLLQITTECSVMDQWEVQKLTNYVLNQSRGFRENNFSSTLQGVYVACNLFTNDKRDLEIETNSSEENFHFFY</sequence>
<keyword evidence="2" id="KW-1185">Reference proteome</keyword>
<comment type="caution">
    <text evidence="1">The sequence shown here is derived from an EMBL/GenBank/DDBJ whole genome shotgun (WGS) entry which is preliminary data.</text>
</comment>
<dbReference type="AlphaFoldDB" id="A0AAV4PZL8"/>